<dbReference type="RefSeq" id="XP_018998842.1">
    <property type="nucleotide sequence ID" value="XM_019134137.1"/>
</dbReference>
<keyword evidence="3" id="KW-1185">Reference proteome</keyword>
<comment type="caution">
    <text evidence="2">The sequence shown here is derived from an EMBL/GenBank/DDBJ whole genome shotgun (WGS) entry which is preliminary data.</text>
</comment>
<gene>
    <name evidence="2" type="ORF">L202_00869</name>
</gene>
<name>A0A1E3I8R3_9TREE</name>
<sequence>MGDRQQVEIGSKSAAGTSFVHFSISHAVASITPPNFTPLQPVHSLILDELIASAPLSVLTLCSSVHKRALSILYADIYSSPAVFKGLQSNEGYERTVESLKSTKTIRVRDFTSIDTLYSLSGPEREQPPAPSPSSPGNSAHPYPRRYVNLFPNLERLELGFPALQTTYHEYLEVLESSNPAAEEDETRPLNFLARRISKQLPNGVKEITFHLDNDRADYWYEIDQHLLFQRPREAVILLKGTVKTADEVAQSNATFGRLGEELPTEWPNAERLTVFVDTDEPLDRSDSEQVQRYVVPMSKALANYSQGLAWRINLGQEKRMLGDEDDVEMRLVDHVQIHMPHVARVLEQMTEDGRKQVDGLVRDGRLVVGEFEESMVDGLGLMK</sequence>
<evidence type="ECO:0000313" key="2">
    <source>
        <dbReference type="EMBL" id="ODN85039.1"/>
    </source>
</evidence>
<dbReference type="EMBL" id="AWGJ01000001">
    <property type="protein sequence ID" value="ODN85039.1"/>
    <property type="molecule type" value="Genomic_DNA"/>
</dbReference>
<dbReference type="OrthoDB" id="2571718at2759"/>
<evidence type="ECO:0000256" key="1">
    <source>
        <dbReference type="SAM" id="MobiDB-lite"/>
    </source>
</evidence>
<accession>A0A1E3I8R3</accession>
<reference evidence="2 3" key="1">
    <citation type="submission" date="2016-06" db="EMBL/GenBank/DDBJ databases">
        <title>Evolution of pathogenesis and genome organization in the Tremellales.</title>
        <authorList>
            <person name="Cuomo C."/>
            <person name="Litvintseva A."/>
            <person name="Heitman J."/>
            <person name="Chen Y."/>
            <person name="Sun S."/>
            <person name="Springer D."/>
            <person name="Dromer F."/>
            <person name="Young S."/>
            <person name="Zeng Q."/>
            <person name="Chapman S."/>
            <person name="Gujja S."/>
            <person name="Saif S."/>
            <person name="Birren B."/>
        </authorList>
    </citation>
    <scope>NUCLEOTIDE SEQUENCE [LARGE SCALE GENOMIC DNA]</scope>
    <source>
        <strain evidence="2 3">CBS 6039</strain>
    </source>
</reference>
<evidence type="ECO:0000313" key="3">
    <source>
        <dbReference type="Proteomes" id="UP000094065"/>
    </source>
</evidence>
<feature type="region of interest" description="Disordered" evidence="1">
    <location>
        <begin position="119"/>
        <end position="141"/>
    </location>
</feature>
<dbReference type="Proteomes" id="UP000094065">
    <property type="component" value="Unassembled WGS sequence"/>
</dbReference>
<dbReference type="AlphaFoldDB" id="A0A1E3I8R3"/>
<dbReference type="InterPro" id="IPR022235">
    <property type="entry name" value="DUF3760"/>
</dbReference>
<dbReference type="Pfam" id="PF12586">
    <property type="entry name" value="DUF3760"/>
    <property type="match status" value="1"/>
</dbReference>
<dbReference type="GeneID" id="30152178"/>
<proteinExistence type="predicted"/>
<organism evidence="2 3">
    <name type="scientific">Cryptococcus amylolentus CBS 6039</name>
    <dbReference type="NCBI Taxonomy" id="1295533"/>
    <lineage>
        <taxon>Eukaryota</taxon>
        <taxon>Fungi</taxon>
        <taxon>Dikarya</taxon>
        <taxon>Basidiomycota</taxon>
        <taxon>Agaricomycotina</taxon>
        <taxon>Tremellomycetes</taxon>
        <taxon>Tremellales</taxon>
        <taxon>Cryptococcaceae</taxon>
        <taxon>Cryptococcus</taxon>
    </lineage>
</organism>
<protein>
    <submittedName>
        <fullName evidence="2">Uncharacterized protein</fullName>
    </submittedName>
</protein>